<sequence length="588" mass="65146">MFRLSKRDAMQIKKLLPILLAGLLLSSCQQEPTAKNSKAVEAIAQSKHQWTGIAVSNSNRIFVNFPFWSDNTPVSVAEIVDGKAVPYPTKNWNNRKKPDGFLAVQSVFIDSNNNLWVLDTRNPRFSGVDSIGPVLYRFNLQTDQLVKQYNFNNNHFVQNSYFNDVRIDNEKQTAYITDSGDGALIVLNLKTGNAKRVLNNHPATHAETDYLMINDKMWKNSVDADGIALSPDRKHLFFTALSGHTLYRIPTRALLKTLITDNELAASIDTVMHIPATDGMLFDDKGNLWMGGLENNSINVLQKNGNLVQMVQDSVIRWADSFSKDTAGNILFTTSQIHLQPENKKAYEVIKLKPSRLNPAPLNKILMVITSHGLLGETGDSTGYYLSEVSHAYYTFKEAGFQITFASPEGGKSPIDGKNMKDPLNKKFMTDKTAQKAIQNAIPANEVNPSDYRAIYYAGGHGTMWDFPQNSALQTASKKIYENGGIVSAVCHGPSGLVNIKLSDNNYLVNNKTVAGFTNEEEHAAGLEAVVPFLLESKLKTRGAKFEEAPIFQEKVVSDQRLVTGQNPASAKGAAEQIVRVLTFKNPQ</sequence>
<dbReference type="PATRIC" id="fig|1307839.3.peg.1666"/>
<organism evidence="4 5">
    <name type="scientific">Salinivirga cyanobacteriivorans</name>
    <dbReference type="NCBI Taxonomy" id="1307839"/>
    <lineage>
        <taxon>Bacteria</taxon>
        <taxon>Pseudomonadati</taxon>
        <taxon>Bacteroidota</taxon>
        <taxon>Bacteroidia</taxon>
        <taxon>Bacteroidales</taxon>
        <taxon>Salinivirgaceae</taxon>
        <taxon>Salinivirga</taxon>
    </lineage>
</organism>
<dbReference type="Gene3D" id="2.120.10.30">
    <property type="entry name" value="TolB, C-terminal domain"/>
    <property type="match status" value="1"/>
</dbReference>
<dbReference type="GO" id="GO:0019172">
    <property type="term" value="F:glyoxalase III activity"/>
    <property type="evidence" value="ECO:0007669"/>
    <property type="project" value="UniProtKB-EC"/>
</dbReference>
<evidence type="ECO:0000256" key="1">
    <source>
        <dbReference type="ARBA" id="ARBA00004613"/>
    </source>
</evidence>
<dbReference type="InterPro" id="IPR011042">
    <property type="entry name" value="6-blade_b-propeller_TolB-like"/>
</dbReference>
<evidence type="ECO:0000313" key="5">
    <source>
        <dbReference type="Proteomes" id="UP000064893"/>
    </source>
</evidence>
<protein>
    <submittedName>
        <fullName evidence="4">Molecular chaperone Hsp31 and glyoxalase 3</fullName>
        <ecNumber evidence="4">4.2.1.130</ecNumber>
    </submittedName>
</protein>
<comment type="subcellular location">
    <subcellularLocation>
        <location evidence="1">Secreted</location>
    </subcellularLocation>
</comment>
<dbReference type="Pfam" id="PF03022">
    <property type="entry name" value="MRJP"/>
    <property type="match status" value="1"/>
</dbReference>
<dbReference type="PANTHER" id="PTHR10009">
    <property type="entry name" value="PROTEIN YELLOW-RELATED"/>
    <property type="match status" value="1"/>
</dbReference>
<dbReference type="GO" id="GO:0005576">
    <property type="term" value="C:extracellular region"/>
    <property type="evidence" value="ECO:0007669"/>
    <property type="project" value="UniProtKB-SubCell"/>
</dbReference>
<feature type="domain" description="DJ-1/PfpI" evidence="3">
    <location>
        <begin position="387"/>
        <end position="579"/>
    </location>
</feature>
<evidence type="ECO:0000313" key="4">
    <source>
        <dbReference type="EMBL" id="ALO15214.1"/>
    </source>
</evidence>
<dbReference type="InterPro" id="IPR002818">
    <property type="entry name" value="DJ-1/PfpI"/>
</dbReference>
<dbReference type="SUPFAM" id="SSF63829">
    <property type="entry name" value="Calcium-dependent phosphotriesterase"/>
    <property type="match status" value="1"/>
</dbReference>
<dbReference type="CDD" id="cd03141">
    <property type="entry name" value="GATase1_Hsp31_like"/>
    <property type="match status" value="1"/>
</dbReference>
<dbReference type="KEGG" id="blq:L21SP5_01568"/>
<dbReference type="InterPro" id="IPR017996">
    <property type="entry name" value="MRJP/yellow-related"/>
</dbReference>
<evidence type="ECO:0000256" key="2">
    <source>
        <dbReference type="ARBA" id="ARBA00022525"/>
    </source>
</evidence>
<proteinExistence type="predicted"/>
<dbReference type="SUPFAM" id="SSF52317">
    <property type="entry name" value="Class I glutamine amidotransferase-like"/>
    <property type="match status" value="1"/>
</dbReference>
<accession>A0A0S2HYX5</accession>
<name>A0A0S2HYX5_9BACT</name>
<keyword evidence="2" id="KW-0964">Secreted</keyword>
<dbReference type="Proteomes" id="UP000064893">
    <property type="component" value="Chromosome"/>
</dbReference>
<keyword evidence="4" id="KW-0456">Lyase</keyword>
<dbReference type="PROSITE" id="PS51257">
    <property type="entry name" value="PROKAR_LIPOPROTEIN"/>
    <property type="match status" value="1"/>
</dbReference>
<keyword evidence="5" id="KW-1185">Reference proteome</keyword>
<dbReference type="Pfam" id="PF01965">
    <property type="entry name" value="DJ-1_PfpI"/>
    <property type="match status" value="1"/>
</dbReference>
<dbReference type="EC" id="4.2.1.130" evidence="4"/>
<dbReference type="PANTHER" id="PTHR10009:SF18">
    <property type="entry name" value="PROTEIN YELLOW-LIKE PROTEIN"/>
    <property type="match status" value="1"/>
</dbReference>
<dbReference type="InterPro" id="IPR029062">
    <property type="entry name" value="Class_I_gatase-like"/>
</dbReference>
<dbReference type="AlphaFoldDB" id="A0A0S2HYX5"/>
<reference evidence="4 5" key="1">
    <citation type="submission" date="2015-11" db="EMBL/GenBank/DDBJ databases">
        <title>Description and complete genome sequence of a novel strain predominating in hypersaline microbial mats and representing a new family of the Bacteriodetes phylum.</title>
        <authorList>
            <person name="Spring S."/>
            <person name="Bunk B."/>
            <person name="Sproer C."/>
            <person name="Klenk H.-P."/>
        </authorList>
    </citation>
    <scope>NUCLEOTIDE SEQUENCE [LARGE SCALE GENOMIC DNA]</scope>
    <source>
        <strain evidence="4 5">L21-Spi-D4</strain>
    </source>
</reference>
<dbReference type="Gene3D" id="3.40.50.880">
    <property type="match status" value="1"/>
</dbReference>
<gene>
    <name evidence="4" type="primary">hchA</name>
    <name evidence="4" type="ORF">L21SP5_01568</name>
</gene>
<dbReference type="STRING" id="1307839.L21SP5_01568"/>
<dbReference type="EMBL" id="CP013118">
    <property type="protein sequence ID" value="ALO15214.1"/>
    <property type="molecule type" value="Genomic_DNA"/>
</dbReference>
<evidence type="ECO:0000259" key="3">
    <source>
        <dbReference type="Pfam" id="PF01965"/>
    </source>
</evidence>